<evidence type="ECO:0000313" key="5">
    <source>
        <dbReference type="EMBL" id="NYI66604.1"/>
    </source>
</evidence>
<dbReference type="Proteomes" id="UP000539111">
    <property type="component" value="Unassembled WGS sequence"/>
</dbReference>
<sequence>MPGRRSHTAREKIGPVRFGIQAFGEICITLGIILLLFVAWQLWWTDIGANKNNTRLAHSLAEKWHRDGTQPDAAAPPVQDDSAGNLGKLPAVKEPDFATAFGIMYVPRFGNDYYRTIAEGTALNPVLDEMGLGHYEGTAMPGRRGNFAVAGHRTTYGKPLNKIADLHPGDKIVVETKAGWYTYTFRNFNIVLPDHVSVVGPVPDAPTMKPTDRFMTLTACNPMYSARERYIAYAVLTGWSSASHGPPKTIAGTPAYRKAHS</sequence>
<dbReference type="InterPro" id="IPR023365">
    <property type="entry name" value="Sortase_dom-sf"/>
</dbReference>
<accession>A0A7Z0A8Z9</accession>
<dbReference type="NCBIfam" id="NF033747">
    <property type="entry name" value="class_E_sortase"/>
    <property type="match status" value="1"/>
</dbReference>
<dbReference type="SUPFAM" id="SSF63817">
    <property type="entry name" value="Sortase"/>
    <property type="match status" value="1"/>
</dbReference>
<dbReference type="InterPro" id="IPR053465">
    <property type="entry name" value="Sortase_Class_E"/>
</dbReference>
<dbReference type="CDD" id="cd05830">
    <property type="entry name" value="Sortase_E"/>
    <property type="match status" value="1"/>
</dbReference>
<organism evidence="5 6">
    <name type="scientific">Spelaeicoccus albus</name>
    <dbReference type="NCBI Taxonomy" id="1280376"/>
    <lineage>
        <taxon>Bacteria</taxon>
        <taxon>Bacillati</taxon>
        <taxon>Actinomycetota</taxon>
        <taxon>Actinomycetes</taxon>
        <taxon>Micrococcales</taxon>
        <taxon>Brevibacteriaceae</taxon>
        <taxon>Spelaeicoccus</taxon>
    </lineage>
</organism>
<keyword evidence="4" id="KW-0472">Membrane</keyword>
<feature type="active site" description="Proton donor/acceptor" evidence="2">
    <location>
        <position position="152"/>
    </location>
</feature>
<feature type="region of interest" description="Disordered" evidence="3">
    <location>
        <begin position="67"/>
        <end position="86"/>
    </location>
</feature>
<gene>
    <name evidence="5" type="ORF">BJY26_000910</name>
</gene>
<keyword evidence="1" id="KW-0378">Hydrolase</keyword>
<protein>
    <submittedName>
        <fullName evidence="5">LPXTG-site transpeptidase (Sortase) family protein</fullName>
    </submittedName>
</protein>
<evidence type="ECO:0000256" key="3">
    <source>
        <dbReference type="SAM" id="MobiDB-lite"/>
    </source>
</evidence>
<dbReference type="InterPro" id="IPR042003">
    <property type="entry name" value="Sortase_E"/>
</dbReference>
<name>A0A7Z0A8Z9_9MICO</name>
<dbReference type="Gene3D" id="2.40.260.10">
    <property type="entry name" value="Sortase"/>
    <property type="match status" value="1"/>
</dbReference>
<feature type="transmembrane region" description="Helical" evidence="4">
    <location>
        <begin position="20"/>
        <end position="44"/>
    </location>
</feature>
<keyword evidence="4" id="KW-0812">Transmembrane</keyword>
<proteinExistence type="predicted"/>
<comment type="caution">
    <text evidence="5">The sequence shown here is derived from an EMBL/GenBank/DDBJ whole genome shotgun (WGS) entry which is preliminary data.</text>
</comment>
<dbReference type="EMBL" id="JACBZP010000001">
    <property type="protein sequence ID" value="NYI66604.1"/>
    <property type="molecule type" value="Genomic_DNA"/>
</dbReference>
<keyword evidence="6" id="KW-1185">Reference proteome</keyword>
<evidence type="ECO:0000256" key="1">
    <source>
        <dbReference type="ARBA" id="ARBA00022801"/>
    </source>
</evidence>
<dbReference type="AlphaFoldDB" id="A0A7Z0A8Z9"/>
<evidence type="ECO:0000313" key="6">
    <source>
        <dbReference type="Proteomes" id="UP000539111"/>
    </source>
</evidence>
<dbReference type="RefSeq" id="WP_179426061.1">
    <property type="nucleotide sequence ID" value="NZ_JACBZP010000001.1"/>
</dbReference>
<dbReference type="GO" id="GO:0016787">
    <property type="term" value="F:hydrolase activity"/>
    <property type="evidence" value="ECO:0007669"/>
    <property type="project" value="UniProtKB-KW"/>
</dbReference>
<keyword evidence="4" id="KW-1133">Transmembrane helix</keyword>
<dbReference type="Pfam" id="PF04203">
    <property type="entry name" value="Sortase"/>
    <property type="match status" value="1"/>
</dbReference>
<feature type="active site" description="Acyl-thioester intermediate" evidence="2">
    <location>
        <position position="220"/>
    </location>
</feature>
<dbReference type="InterPro" id="IPR005754">
    <property type="entry name" value="Sortase"/>
</dbReference>
<reference evidence="5 6" key="1">
    <citation type="submission" date="2020-07" db="EMBL/GenBank/DDBJ databases">
        <title>Sequencing the genomes of 1000 actinobacteria strains.</title>
        <authorList>
            <person name="Klenk H.-P."/>
        </authorList>
    </citation>
    <scope>NUCLEOTIDE SEQUENCE [LARGE SCALE GENOMIC DNA]</scope>
    <source>
        <strain evidence="5 6">DSM 26341</strain>
    </source>
</reference>
<evidence type="ECO:0000256" key="2">
    <source>
        <dbReference type="PIRSR" id="PIRSR605754-1"/>
    </source>
</evidence>
<evidence type="ECO:0000256" key="4">
    <source>
        <dbReference type="SAM" id="Phobius"/>
    </source>
</evidence>